<dbReference type="GO" id="GO:0003960">
    <property type="term" value="F:quinone reductase (NADPH) activity"/>
    <property type="evidence" value="ECO:0007669"/>
    <property type="project" value="InterPro"/>
</dbReference>
<reference evidence="4" key="1">
    <citation type="submission" date="2021-01" db="EMBL/GenBank/DDBJ databases">
        <authorList>
            <person name="Corre E."/>
            <person name="Pelletier E."/>
            <person name="Niang G."/>
            <person name="Scheremetjew M."/>
            <person name="Finn R."/>
            <person name="Kale V."/>
            <person name="Holt S."/>
            <person name="Cochrane G."/>
            <person name="Meng A."/>
            <person name="Brown T."/>
            <person name="Cohen L."/>
        </authorList>
    </citation>
    <scope>NUCLEOTIDE SEQUENCE</scope>
    <source>
        <strain evidence="4">Pop2</strain>
    </source>
</reference>
<feature type="domain" description="Enoyl reductase (ER)" evidence="3">
    <location>
        <begin position="21"/>
        <end position="349"/>
    </location>
</feature>
<evidence type="ECO:0000259" key="3">
    <source>
        <dbReference type="SMART" id="SM00829"/>
    </source>
</evidence>
<dbReference type="GO" id="GO:0070402">
    <property type="term" value="F:NADPH binding"/>
    <property type="evidence" value="ECO:0007669"/>
    <property type="project" value="TreeGrafter"/>
</dbReference>
<dbReference type="PANTHER" id="PTHR48106">
    <property type="entry name" value="QUINONE OXIDOREDUCTASE PIG3-RELATED"/>
    <property type="match status" value="1"/>
</dbReference>
<dbReference type="InterPro" id="IPR020843">
    <property type="entry name" value="ER"/>
</dbReference>
<dbReference type="Gene3D" id="3.40.50.720">
    <property type="entry name" value="NAD(P)-binding Rossmann-like Domain"/>
    <property type="match status" value="1"/>
</dbReference>
<dbReference type="InterPro" id="IPR047618">
    <property type="entry name" value="QOR-like"/>
</dbReference>
<protein>
    <recommendedName>
        <fullName evidence="3">Enoyl reductase (ER) domain-containing protein</fullName>
    </recommendedName>
</protein>
<dbReference type="SUPFAM" id="SSF50129">
    <property type="entry name" value="GroES-like"/>
    <property type="match status" value="1"/>
</dbReference>
<accession>A0A7S1ZR01</accession>
<evidence type="ECO:0000256" key="1">
    <source>
        <dbReference type="ARBA" id="ARBA00022857"/>
    </source>
</evidence>
<dbReference type="Pfam" id="PF13602">
    <property type="entry name" value="ADH_zinc_N_2"/>
    <property type="match status" value="1"/>
</dbReference>
<gene>
    <name evidence="4" type="ORF">DBRI1063_LOCUS19462</name>
</gene>
<dbReference type="SUPFAM" id="SSF51735">
    <property type="entry name" value="NAD(P)-binding Rossmann-fold domains"/>
    <property type="match status" value="1"/>
</dbReference>
<dbReference type="InterPro" id="IPR036291">
    <property type="entry name" value="NAD(P)-bd_dom_sf"/>
</dbReference>
<dbReference type="EMBL" id="HBGN01030194">
    <property type="protein sequence ID" value="CAD9346615.1"/>
    <property type="molecule type" value="Transcribed_RNA"/>
</dbReference>
<proteinExistence type="predicted"/>
<organism evidence="4">
    <name type="scientific">Ditylum brightwellii</name>
    <dbReference type="NCBI Taxonomy" id="49249"/>
    <lineage>
        <taxon>Eukaryota</taxon>
        <taxon>Sar</taxon>
        <taxon>Stramenopiles</taxon>
        <taxon>Ochrophyta</taxon>
        <taxon>Bacillariophyta</taxon>
        <taxon>Mediophyceae</taxon>
        <taxon>Lithodesmiophycidae</taxon>
        <taxon>Lithodesmiales</taxon>
        <taxon>Lithodesmiaceae</taxon>
        <taxon>Ditylum</taxon>
    </lineage>
</organism>
<dbReference type="PANTHER" id="PTHR48106:SF13">
    <property type="entry name" value="QUINONE OXIDOREDUCTASE-RELATED"/>
    <property type="match status" value="1"/>
</dbReference>
<dbReference type="Pfam" id="PF08240">
    <property type="entry name" value="ADH_N"/>
    <property type="match status" value="1"/>
</dbReference>
<dbReference type="InterPro" id="IPR013154">
    <property type="entry name" value="ADH-like_N"/>
</dbReference>
<keyword evidence="1" id="KW-0521">NADP</keyword>
<evidence type="ECO:0000256" key="2">
    <source>
        <dbReference type="ARBA" id="ARBA00023002"/>
    </source>
</evidence>
<dbReference type="GO" id="GO:0035925">
    <property type="term" value="F:mRNA 3'-UTR AU-rich region binding"/>
    <property type="evidence" value="ECO:0007669"/>
    <property type="project" value="TreeGrafter"/>
</dbReference>
<dbReference type="AlphaFoldDB" id="A0A7S1ZR01"/>
<name>A0A7S1ZR01_9STRA</name>
<dbReference type="CDD" id="cd05286">
    <property type="entry name" value="QOR2"/>
    <property type="match status" value="1"/>
</dbReference>
<sequence>MSLTATEIPSTMKAVVINELGGPECLKLINNHPTPQLKPGHAIIQNQYAGLNFIDTYFRKGLYKAALPFVPGQEGGGTILAISSDDTNNDSTFQVGDVVVYGTLGAYAQYTLVPITQLVKVPPNVSLDIAVSCYTQGLTAHYLTTSVHCGMLQTNDWCLIYSVGSGTCQWAAQMAKIQGYKVIGTCSQSKAAAVKEVGACDELIVLKEVEGGGMSYSDYSSVDIVGKVMDITNQKGVKCILDGVGKSTVDISLGCLAQRGLYVSFGNASGAVPAFPVLRLNAKSAFVTRPKLKDYVRDEEELMGRWGDIMEWISGGMLKVSVDCVFDLEDVKEGHVYLESGKSKGKILYKI</sequence>
<dbReference type="Gene3D" id="3.90.180.10">
    <property type="entry name" value="Medium-chain alcohol dehydrogenases, catalytic domain"/>
    <property type="match status" value="1"/>
</dbReference>
<dbReference type="GO" id="GO:0005829">
    <property type="term" value="C:cytosol"/>
    <property type="evidence" value="ECO:0007669"/>
    <property type="project" value="TreeGrafter"/>
</dbReference>
<evidence type="ECO:0000313" key="4">
    <source>
        <dbReference type="EMBL" id="CAD9346615.1"/>
    </source>
</evidence>
<dbReference type="InterPro" id="IPR011032">
    <property type="entry name" value="GroES-like_sf"/>
</dbReference>
<keyword evidence="2" id="KW-0560">Oxidoreductase</keyword>
<dbReference type="SMART" id="SM00829">
    <property type="entry name" value="PKS_ER"/>
    <property type="match status" value="1"/>
</dbReference>